<comment type="caution">
    <text evidence="2">The sequence shown here is derived from an EMBL/GenBank/DDBJ whole genome shotgun (WGS) entry which is preliminary data.</text>
</comment>
<dbReference type="RefSeq" id="WP_129077791.1">
    <property type="nucleotide sequence ID" value="NZ_QOUX01000027.1"/>
</dbReference>
<organism evidence="2 3">
    <name type="scientific">Anaerobacillus alkaliphilus</name>
    <dbReference type="NCBI Taxonomy" id="1548597"/>
    <lineage>
        <taxon>Bacteria</taxon>
        <taxon>Bacillati</taxon>
        <taxon>Bacillota</taxon>
        <taxon>Bacilli</taxon>
        <taxon>Bacillales</taxon>
        <taxon>Bacillaceae</taxon>
        <taxon>Anaerobacillus</taxon>
    </lineage>
</organism>
<gene>
    <name evidence="2" type="ORF">DS745_08285</name>
</gene>
<keyword evidence="3" id="KW-1185">Reference proteome</keyword>
<dbReference type="PROSITE" id="PS51257">
    <property type="entry name" value="PROKAR_LIPOPROTEIN"/>
    <property type="match status" value="1"/>
</dbReference>
<dbReference type="Proteomes" id="UP000290649">
    <property type="component" value="Unassembled WGS sequence"/>
</dbReference>
<evidence type="ECO:0000313" key="2">
    <source>
        <dbReference type="EMBL" id="RXJ02078.1"/>
    </source>
</evidence>
<dbReference type="OrthoDB" id="2943141at2"/>
<evidence type="ECO:0000313" key="3">
    <source>
        <dbReference type="Proteomes" id="UP000290649"/>
    </source>
</evidence>
<feature type="signal peptide" evidence="1">
    <location>
        <begin position="1"/>
        <end position="22"/>
    </location>
</feature>
<proteinExistence type="predicted"/>
<accession>A0A4Q0VWW9</accession>
<keyword evidence="1" id="KW-0732">Signal</keyword>
<feature type="chain" id="PRO_5038621208" evidence="1">
    <location>
        <begin position="23"/>
        <end position="179"/>
    </location>
</feature>
<dbReference type="EMBL" id="QOUX01000027">
    <property type="protein sequence ID" value="RXJ02078.1"/>
    <property type="molecule type" value="Genomic_DNA"/>
</dbReference>
<evidence type="ECO:0000256" key="1">
    <source>
        <dbReference type="SAM" id="SignalP"/>
    </source>
</evidence>
<dbReference type="AlphaFoldDB" id="A0A4Q0VWW9"/>
<reference evidence="2 3" key="1">
    <citation type="journal article" date="2019" name="Int. J. Syst. Evol. Microbiol.">
        <title>Anaerobacillus alkaliphilus sp. nov., a novel alkaliphilic and moderately halophilic bacterium.</title>
        <authorList>
            <person name="Borsodi A.K."/>
            <person name="Aszalos J.M."/>
            <person name="Bihari P."/>
            <person name="Nagy I."/>
            <person name="Schumann P."/>
            <person name="Sproer C."/>
            <person name="Kovacs A.L."/>
            <person name="Boka K."/>
            <person name="Dobosy P."/>
            <person name="Ovari M."/>
            <person name="Szili-Kovacs T."/>
            <person name="Toth E."/>
        </authorList>
    </citation>
    <scope>NUCLEOTIDE SEQUENCE [LARGE SCALE GENOMIC DNA]</scope>
    <source>
        <strain evidence="2 3">B16-10</strain>
    </source>
</reference>
<sequence>MKKVIRMLFTLSVLLLITSCGFKTPEKNNNINVMFLSEIPKAYEESIVNLISTPAIDEANLDLNLVLYPASHEKLTIEIVAKQTDIFVVDYSLRHILLDPYGLTPLDQFNELLPNNSLVEEFTLEDDASGQVHLYALPITNDSKFLEDLGLVVPSPMLAVIVSHSDHPEIALEILEKLL</sequence>
<protein>
    <submittedName>
        <fullName evidence="2">Uncharacterized protein</fullName>
    </submittedName>
</protein>
<name>A0A4Q0VWW9_9BACI</name>